<name>A0A382GX30_9ZZZZ</name>
<feature type="non-terminal residue" evidence="2">
    <location>
        <position position="30"/>
    </location>
</feature>
<accession>A0A382GX30</accession>
<proteinExistence type="predicted"/>
<evidence type="ECO:0000313" key="2">
    <source>
        <dbReference type="EMBL" id="SVB79405.1"/>
    </source>
</evidence>
<evidence type="ECO:0000256" key="1">
    <source>
        <dbReference type="SAM" id="MobiDB-lite"/>
    </source>
</evidence>
<dbReference type="AlphaFoldDB" id="A0A382GX30"/>
<feature type="region of interest" description="Disordered" evidence="1">
    <location>
        <begin position="1"/>
        <end position="30"/>
    </location>
</feature>
<feature type="compositionally biased region" description="Basic and acidic residues" evidence="1">
    <location>
        <begin position="9"/>
        <end position="20"/>
    </location>
</feature>
<sequence>MKGAVAPRGPHESQESHSAELVKFARHQEE</sequence>
<protein>
    <submittedName>
        <fullName evidence="2">Uncharacterized protein</fullName>
    </submittedName>
</protein>
<dbReference type="EMBL" id="UINC01057820">
    <property type="protein sequence ID" value="SVB79405.1"/>
    <property type="molecule type" value="Genomic_DNA"/>
</dbReference>
<gene>
    <name evidence="2" type="ORF">METZ01_LOCUS232259</name>
</gene>
<organism evidence="2">
    <name type="scientific">marine metagenome</name>
    <dbReference type="NCBI Taxonomy" id="408172"/>
    <lineage>
        <taxon>unclassified sequences</taxon>
        <taxon>metagenomes</taxon>
        <taxon>ecological metagenomes</taxon>
    </lineage>
</organism>
<reference evidence="2" key="1">
    <citation type="submission" date="2018-05" db="EMBL/GenBank/DDBJ databases">
        <authorList>
            <person name="Lanie J.A."/>
            <person name="Ng W.-L."/>
            <person name="Kazmierczak K.M."/>
            <person name="Andrzejewski T.M."/>
            <person name="Davidsen T.M."/>
            <person name="Wayne K.J."/>
            <person name="Tettelin H."/>
            <person name="Glass J.I."/>
            <person name="Rusch D."/>
            <person name="Podicherti R."/>
            <person name="Tsui H.-C.T."/>
            <person name="Winkler M.E."/>
        </authorList>
    </citation>
    <scope>NUCLEOTIDE SEQUENCE</scope>
</reference>